<feature type="region of interest" description="Disordered" evidence="1">
    <location>
        <begin position="107"/>
        <end position="128"/>
    </location>
</feature>
<feature type="compositionally biased region" description="Acidic residues" evidence="1">
    <location>
        <begin position="26"/>
        <end position="35"/>
    </location>
</feature>
<comment type="caution">
    <text evidence="2">The sequence shown here is derived from an EMBL/GenBank/DDBJ whole genome shotgun (WGS) entry which is preliminary data.</text>
</comment>
<reference evidence="2 3" key="1">
    <citation type="journal article" date="2021" name="Plant Biotechnol. J.">
        <title>Multi-omics assisted identification of the key and species-specific regulatory components of drought-tolerant mechanisms in Gossypium stocksii.</title>
        <authorList>
            <person name="Yu D."/>
            <person name="Ke L."/>
            <person name="Zhang D."/>
            <person name="Wu Y."/>
            <person name="Sun Y."/>
            <person name="Mei J."/>
            <person name="Sun J."/>
            <person name="Sun Y."/>
        </authorList>
    </citation>
    <scope>NUCLEOTIDE SEQUENCE [LARGE SCALE GENOMIC DNA]</scope>
    <source>
        <strain evidence="3">cv. E1</strain>
        <tissue evidence="2">Leaf</tissue>
    </source>
</reference>
<evidence type="ECO:0000256" key="1">
    <source>
        <dbReference type="SAM" id="MobiDB-lite"/>
    </source>
</evidence>
<organism evidence="2 3">
    <name type="scientific">Gossypium stocksii</name>
    <dbReference type="NCBI Taxonomy" id="47602"/>
    <lineage>
        <taxon>Eukaryota</taxon>
        <taxon>Viridiplantae</taxon>
        <taxon>Streptophyta</taxon>
        <taxon>Embryophyta</taxon>
        <taxon>Tracheophyta</taxon>
        <taxon>Spermatophyta</taxon>
        <taxon>Magnoliopsida</taxon>
        <taxon>eudicotyledons</taxon>
        <taxon>Gunneridae</taxon>
        <taxon>Pentapetalae</taxon>
        <taxon>rosids</taxon>
        <taxon>malvids</taxon>
        <taxon>Malvales</taxon>
        <taxon>Malvaceae</taxon>
        <taxon>Malvoideae</taxon>
        <taxon>Gossypium</taxon>
    </lineage>
</organism>
<feature type="compositionally biased region" description="Polar residues" evidence="1">
    <location>
        <begin position="36"/>
        <end position="50"/>
    </location>
</feature>
<feature type="region of interest" description="Disordered" evidence="1">
    <location>
        <begin position="22"/>
        <end position="77"/>
    </location>
</feature>
<keyword evidence="3" id="KW-1185">Reference proteome</keyword>
<dbReference type="AlphaFoldDB" id="A0A9D3VGI1"/>
<dbReference type="EMBL" id="JAIQCV010000007">
    <property type="protein sequence ID" value="KAH1082321.1"/>
    <property type="molecule type" value="Genomic_DNA"/>
</dbReference>
<name>A0A9D3VGI1_9ROSI</name>
<feature type="compositionally biased region" description="Basic and acidic residues" evidence="1">
    <location>
        <begin position="51"/>
        <end position="62"/>
    </location>
</feature>
<gene>
    <name evidence="2" type="ORF">J1N35_022082</name>
</gene>
<evidence type="ECO:0000313" key="2">
    <source>
        <dbReference type="EMBL" id="KAH1082321.1"/>
    </source>
</evidence>
<protein>
    <submittedName>
        <fullName evidence="2">Uncharacterized protein</fullName>
    </submittedName>
</protein>
<evidence type="ECO:0000313" key="3">
    <source>
        <dbReference type="Proteomes" id="UP000828251"/>
    </source>
</evidence>
<proteinExistence type="predicted"/>
<dbReference type="Proteomes" id="UP000828251">
    <property type="component" value="Unassembled WGS sequence"/>
</dbReference>
<sequence length="128" mass="14315">MEQMLLLYAILIEKLVEKVHELNQGEQEEPTELDTEQSTNETETEANSVIDTKKEESDKEPNSLKPVEGSANPKPKVELEEEIVKLSVEPKFITPMPTSANAIFETWTEDTDYASGDGGEEDKGNESE</sequence>
<accession>A0A9D3VGI1</accession>